<feature type="signal peptide" evidence="1">
    <location>
        <begin position="1"/>
        <end position="22"/>
    </location>
</feature>
<dbReference type="PROSITE" id="PS51257">
    <property type="entry name" value="PROKAR_LIPOPROTEIN"/>
    <property type="match status" value="1"/>
</dbReference>
<evidence type="ECO:0000256" key="1">
    <source>
        <dbReference type="SAM" id="SignalP"/>
    </source>
</evidence>
<proteinExistence type="predicted"/>
<organism evidence="2 3">
    <name type="scientific">Bacteroides fragilis str. 3998T(B)3</name>
    <dbReference type="NCBI Taxonomy" id="1339316"/>
    <lineage>
        <taxon>Bacteria</taxon>
        <taxon>Pseudomonadati</taxon>
        <taxon>Bacteroidota</taxon>
        <taxon>Bacteroidia</taxon>
        <taxon>Bacteroidales</taxon>
        <taxon>Bacteroidaceae</taxon>
        <taxon>Bacteroides</taxon>
    </lineage>
</organism>
<evidence type="ECO:0000313" key="2">
    <source>
        <dbReference type="EMBL" id="EXY92966.1"/>
    </source>
</evidence>
<comment type="caution">
    <text evidence="2">The sequence shown here is derived from an EMBL/GenBank/DDBJ whole genome shotgun (WGS) entry which is preliminary data.</text>
</comment>
<keyword evidence="1" id="KW-0732">Signal</keyword>
<feature type="chain" id="PRO_5001477842" description="DUF1566 domain-containing protein" evidence="1">
    <location>
        <begin position="23"/>
        <end position="535"/>
    </location>
</feature>
<reference evidence="2 3" key="1">
    <citation type="submission" date="2014-02" db="EMBL/GenBank/DDBJ databases">
        <authorList>
            <person name="Sears C."/>
            <person name="Carroll K."/>
            <person name="Sack B.R."/>
            <person name="Qadri F."/>
            <person name="Myers L.L."/>
            <person name="Chung G.-T."/>
            <person name="Escheverria P."/>
            <person name="Fraser C.M."/>
            <person name="Sadzewicz L."/>
            <person name="Shefchek K.A."/>
            <person name="Tallon L."/>
            <person name="Das S.P."/>
            <person name="Daugherty S."/>
            <person name="Mongodin E.F."/>
        </authorList>
    </citation>
    <scope>NUCLEOTIDE SEQUENCE [LARGE SCALE GENOMIC DNA]</scope>
    <source>
        <strain evidence="3">3998T(B)3</strain>
    </source>
</reference>
<protein>
    <recommendedName>
        <fullName evidence="4">DUF1566 domain-containing protein</fullName>
    </recommendedName>
</protein>
<gene>
    <name evidence="2" type="ORF">M125_0387</name>
</gene>
<dbReference type="AlphaFoldDB" id="A0A015VC90"/>
<dbReference type="EMBL" id="JGDB01000009">
    <property type="protein sequence ID" value="EXY92966.1"/>
    <property type="molecule type" value="Genomic_DNA"/>
</dbReference>
<dbReference type="RefSeq" id="WP_032596367.1">
    <property type="nucleotide sequence ID" value="NZ_JGDB01000009.1"/>
</dbReference>
<name>A0A015VC90_BACFG</name>
<sequence>MNTKTKLLYVGFRALSTCCLCAAFLMITSCGDNVVNPDSPEPDGEDMIPVTVSRVEDGSYMESHIDTPDTTGGRTLVDEWVPVKEPPASRAIPAAVPYEGPSAVRMTLREEPQVTTRAATLGNGIYFRLIAFRKVGSNYVFQSAADFTTNGASAPTLRQGNLLTRAGTVRVIGYSFNSTAAMGTIPSSYTYNSTSVTIPNMNSDFMVYDSGDIANVSTISHNLSVSFTQKLCKLTVKLSLSQFGSNTFTNCTGVYVSQGGNASAWTIGPSTNNVSANTGNTPTFNIANNSTATVRLVPFSGSRAITVHIGTLTLSNYFNANNRNITSSQNVQLLPGKSYTITLKFELGVQLAASNINLTQNGCTTNDKNDLAKLRWATGNLKSMGNANYVWAPSQTETGYYYAFNKLYDGSTGDPCSKLNTAYYGTSWRTPTKNELEKLARCTDKVYTNGGMWFMNKSLGLFLKAGGMRQESGAGTGGAGYTDHGCYVTSTLGSSGSNCYVMEFTTTTVVVSNTGAWWSLLTNGYFVRCVKGTKQ</sequence>
<evidence type="ECO:0000313" key="3">
    <source>
        <dbReference type="Proteomes" id="UP000020773"/>
    </source>
</evidence>
<evidence type="ECO:0008006" key="4">
    <source>
        <dbReference type="Google" id="ProtNLM"/>
    </source>
</evidence>
<accession>A0A015VC90</accession>
<dbReference type="Proteomes" id="UP000020773">
    <property type="component" value="Unassembled WGS sequence"/>
</dbReference>
<dbReference type="PATRIC" id="fig|1339316.3.peg.383"/>